<evidence type="ECO:0000313" key="2">
    <source>
        <dbReference type="EMBL" id="KAF0735941.1"/>
    </source>
</evidence>
<organism evidence="2 3">
    <name type="scientific">Aphanomyces euteiches</name>
    <dbReference type="NCBI Taxonomy" id="100861"/>
    <lineage>
        <taxon>Eukaryota</taxon>
        <taxon>Sar</taxon>
        <taxon>Stramenopiles</taxon>
        <taxon>Oomycota</taxon>
        <taxon>Saprolegniomycetes</taxon>
        <taxon>Saprolegniales</taxon>
        <taxon>Verrucalvaceae</taxon>
        <taxon>Aphanomyces</taxon>
    </lineage>
</organism>
<evidence type="ECO:0000256" key="1">
    <source>
        <dbReference type="SAM" id="MobiDB-lite"/>
    </source>
</evidence>
<keyword evidence="3" id="KW-1185">Reference proteome</keyword>
<reference evidence="2 3" key="1">
    <citation type="submission" date="2019-07" db="EMBL/GenBank/DDBJ databases">
        <title>Genomics analysis of Aphanomyces spp. identifies a new class of oomycete effector associated with host adaptation.</title>
        <authorList>
            <person name="Gaulin E."/>
        </authorList>
    </citation>
    <scope>NUCLEOTIDE SEQUENCE [LARGE SCALE GENOMIC DNA]</scope>
    <source>
        <strain evidence="2 3">ATCC 201684</strain>
    </source>
</reference>
<name>A0A6G0X7J3_9STRA</name>
<comment type="caution">
    <text evidence="2">The sequence shown here is derived from an EMBL/GenBank/DDBJ whole genome shotgun (WGS) entry which is preliminary data.</text>
</comment>
<gene>
    <name evidence="2" type="ORF">Ae201684_007691</name>
</gene>
<dbReference type="VEuPathDB" id="FungiDB:AeMF1_018758"/>
<proteinExistence type="predicted"/>
<dbReference type="EMBL" id="VJMJ01000091">
    <property type="protein sequence ID" value="KAF0735941.1"/>
    <property type="molecule type" value="Genomic_DNA"/>
</dbReference>
<dbReference type="AlphaFoldDB" id="A0A6G0X7J3"/>
<sequence length="427" mass="49069">MKHGMFWKTYDQLQDGLAQVRSMLEDDNDELKDALVEGSELETIVVANTESDKKEGSAKPSQKPRKPWTTFEVRQREELRRLRAEVDTLKDKLRLLDMPSKSQEKMSFWKRMAQDEKLEKSISLHENEALREAVDQQATFIDQMKKVFLKKPRLMHHHDVHSVGWQAYRLAATASLRQAAIHAIADRQFSRMNHSFLRAGLFDRTEDFTKAELKFEANGSVIYQLVTHMKLPAPRDVVMATIWGVIAGSQSEYLPLGLTETFEQIDASTVYSRIVDSRDLAVRWHSNLIRKLYREPDRDVLVVRTVLDDSLVPQMSVDFVENKWAWGQVTTLDENSCNVTLLIQIGLNEISSDPSAVQCAINTTNRMNKTFPSSLTVKEGDFPIVPTLFDVDFTQIEHPSLRVVLENGKRIRDAMNFALHKVIQRKT</sequence>
<protein>
    <submittedName>
        <fullName evidence="2">Uncharacterized protein</fullName>
    </submittedName>
</protein>
<dbReference type="Proteomes" id="UP000481153">
    <property type="component" value="Unassembled WGS sequence"/>
</dbReference>
<feature type="region of interest" description="Disordered" evidence="1">
    <location>
        <begin position="48"/>
        <end position="69"/>
    </location>
</feature>
<evidence type="ECO:0000313" key="3">
    <source>
        <dbReference type="Proteomes" id="UP000481153"/>
    </source>
</evidence>
<accession>A0A6G0X7J3</accession>